<dbReference type="InParanoid" id="A0A672I4Q0"/>
<sequence>PHHCQTRRRDATTRSSAPPSPPSIDPAVCEHDMAGLNMEELSALIRSIIREEINAVMGKLQPQLDAMKKDISDCSDKFAALEESTNCLETRVSALEEVNETLRKENKELREKADRLENHSWKYNIRILGLPPNVEKGNPTSYVAALMNEIFRDKLQQIPEVENVHRVGPVAKSGQRKMIVWLHRLALREEILRIAKKEKVLEIRGMKSWIYANLTTETVRARASFREVRNQLWKAGVKHRIIHPATLILTYKDETKKFTDHLFSRFPMISEQDKEKTNRTVNSHAKPRN</sequence>
<keyword evidence="1" id="KW-0175">Coiled coil</keyword>
<dbReference type="InterPro" id="IPR042566">
    <property type="entry name" value="L1_C"/>
</dbReference>
<evidence type="ECO:0000313" key="4">
    <source>
        <dbReference type="Proteomes" id="UP000472267"/>
    </source>
</evidence>
<accession>A0A672I4Q0</accession>
<feature type="region of interest" description="Disordered" evidence="2">
    <location>
        <begin position="1"/>
        <end position="25"/>
    </location>
</feature>
<dbReference type="Gene3D" id="3.30.250.20">
    <property type="entry name" value="L1 transposable element, C-terminal domain"/>
    <property type="match status" value="1"/>
</dbReference>
<feature type="coiled-coil region" evidence="1">
    <location>
        <begin position="64"/>
        <end position="119"/>
    </location>
</feature>
<keyword evidence="4" id="KW-1185">Reference proteome</keyword>
<evidence type="ECO:0000256" key="1">
    <source>
        <dbReference type="SAM" id="Coils"/>
    </source>
</evidence>
<organism evidence="3 4">
    <name type="scientific">Salarias fasciatus</name>
    <name type="common">Jewelled blenny</name>
    <name type="synonym">Blennius fasciatus</name>
    <dbReference type="NCBI Taxonomy" id="181472"/>
    <lineage>
        <taxon>Eukaryota</taxon>
        <taxon>Metazoa</taxon>
        <taxon>Chordata</taxon>
        <taxon>Craniata</taxon>
        <taxon>Vertebrata</taxon>
        <taxon>Euteleostomi</taxon>
        <taxon>Actinopterygii</taxon>
        <taxon>Neopterygii</taxon>
        <taxon>Teleostei</taxon>
        <taxon>Neoteleostei</taxon>
        <taxon>Acanthomorphata</taxon>
        <taxon>Ovalentaria</taxon>
        <taxon>Blenniimorphae</taxon>
        <taxon>Blenniiformes</taxon>
        <taxon>Blennioidei</taxon>
        <taxon>Blenniidae</taxon>
        <taxon>Salariinae</taxon>
        <taxon>Salarias</taxon>
    </lineage>
</organism>
<dbReference type="Ensembl" id="ENSSFAT00005037977.1">
    <property type="protein sequence ID" value="ENSSFAP00005036593.1"/>
    <property type="gene ID" value="ENSSFAG00005018476.1"/>
</dbReference>
<dbReference type="InterPro" id="IPR004244">
    <property type="entry name" value="Transposase_22"/>
</dbReference>
<name>A0A672I4Q0_SALFA</name>
<proteinExistence type="predicted"/>
<reference evidence="3" key="1">
    <citation type="submission" date="2019-06" db="EMBL/GenBank/DDBJ databases">
        <authorList>
            <consortium name="Wellcome Sanger Institute Data Sharing"/>
        </authorList>
    </citation>
    <scope>NUCLEOTIDE SEQUENCE [LARGE SCALE GENOMIC DNA]</scope>
</reference>
<dbReference type="AlphaFoldDB" id="A0A672I4Q0"/>
<reference evidence="3" key="3">
    <citation type="submission" date="2025-09" db="UniProtKB">
        <authorList>
            <consortium name="Ensembl"/>
        </authorList>
    </citation>
    <scope>IDENTIFICATION</scope>
</reference>
<dbReference type="PANTHER" id="PTHR11505">
    <property type="entry name" value="L1 TRANSPOSABLE ELEMENT-RELATED"/>
    <property type="match status" value="1"/>
</dbReference>
<evidence type="ECO:0008006" key="5">
    <source>
        <dbReference type="Google" id="ProtNLM"/>
    </source>
</evidence>
<protein>
    <recommendedName>
        <fullName evidence="5">L1 transposable element RRM domain-containing protein</fullName>
    </recommendedName>
</protein>
<dbReference type="Proteomes" id="UP000472267">
    <property type="component" value="Chromosome 16"/>
</dbReference>
<evidence type="ECO:0000313" key="3">
    <source>
        <dbReference type="Ensembl" id="ENSSFAP00005036593.1"/>
    </source>
</evidence>
<dbReference type="OMA" id="DNATEYM"/>
<reference evidence="3" key="2">
    <citation type="submission" date="2025-08" db="UniProtKB">
        <authorList>
            <consortium name="Ensembl"/>
        </authorList>
    </citation>
    <scope>IDENTIFICATION</scope>
</reference>
<evidence type="ECO:0000256" key="2">
    <source>
        <dbReference type="SAM" id="MobiDB-lite"/>
    </source>
</evidence>